<accession>A0A1G4T0V4</accession>
<evidence type="ECO:0000256" key="1">
    <source>
        <dbReference type="SAM" id="MobiDB-lite"/>
    </source>
</evidence>
<dbReference type="Pfam" id="PF20841">
    <property type="entry name" value="NtrZ"/>
    <property type="match status" value="1"/>
</dbReference>
<proteinExistence type="predicted"/>
<dbReference type="InterPro" id="IPR048887">
    <property type="entry name" value="NtrZ-like"/>
</dbReference>
<dbReference type="EMBL" id="FMTS01000006">
    <property type="protein sequence ID" value="SCW74827.1"/>
    <property type="molecule type" value="Genomic_DNA"/>
</dbReference>
<feature type="compositionally biased region" description="Basic and acidic residues" evidence="1">
    <location>
        <begin position="95"/>
        <end position="104"/>
    </location>
</feature>
<organism evidence="2 3">
    <name type="scientific">Asticcacaulis taihuensis</name>
    <dbReference type="NCBI Taxonomy" id="260084"/>
    <lineage>
        <taxon>Bacteria</taxon>
        <taxon>Pseudomonadati</taxon>
        <taxon>Pseudomonadota</taxon>
        <taxon>Alphaproteobacteria</taxon>
        <taxon>Caulobacterales</taxon>
        <taxon>Caulobacteraceae</taxon>
        <taxon>Asticcacaulis</taxon>
    </lineage>
</organism>
<reference evidence="3" key="1">
    <citation type="submission" date="2016-10" db="EMBL/GenBank/DDBJ databases">
        <authorList>
            <person name="Varghese N."/>
            <person name="Submissions S."/>
        </authorList>
    </citation>
    <scope>NUCLEOTIDE SEQUENCE [LARGE SCALE GENOMIC DNA]</scope>
    <source>
        <strain evidence="3">CGMCC 1.3431</strain>
    </source>
</reference>
<sequence>MAQTKTVRPQSTVENIAGLTPLVQPVGESFISDDTTGFSKPQSKVYQFNLDGKWGVKFDVNQPESSAPRSSDIDAGAFYRLTPSLRVGGTLGFGEKSDPMKPEPARSAAQGDKKQPRVRLETTFKF</sequence>
<name>A0A1G4T0V4_9CAUL</name>
<dbReference type="AlphaFoldDB" id="A0A1G4T0V4"/>
<feature type="compositionally biased region" description="Basic and acidic residues" evidence="1">
    <location>
        <begin position="111"/>
        <end position="126"/>
    </location>
</feature>
<keyword evidence="3" id="KW-1185">Reference proteome</keyword>
<evidence type="ECO:0000313" key="2">
    <source>
        <dbReference type="EMBL" id="SCW74827.1"/>
    </source>
</evidence>
<dbReference type="Proteomes" id="UP000199150">
    <property type="component" value="Unassembled WGS sequence"/>
</dbReference>
<evidence type="ECO:0000313" key="3">
    <source>
        <dbReference type="Proteomes" id="UP000199150"/>
    </source>
</evidence>
<feature type="region of interest" description="Disordered" evidence="1">
    <location>
        <begin position="90"/>
        <end position="126"/>
    </location>
</feature>
<gene>
    <name evidence="2" type="ORF">SAMN02927928_3087</name>
</gene>
<protein>
    <submittedName>
        <fullName evidence="2">Uncharacterized protein</fullName>
    </submittedName>
</protein>